<reference evidence="1" key="2">
    <citation type="journal article" date="2015" name="Data Brief">
        <title>Shoot transcriptome of the giant reed, Arundo donax.</title>
        <authorList>
            <person name="Barrero R.A."/>
            <person name="Guerrero F.D."/>
            <person name="Moolhuijzen P."/>
            <person name="Goolsby J.A."/>
            <person name="Tidwell J."/>
            <person name="Bellgard S.E."/>
            <person name="Bellgard M.I."/>
        </authorList>
    </citation>
    <scope>NUCLEOTIDE SEQUENCE</scope>
    <source>
        <tissue evidence="1">Shoot tissue taken approximately 20 cm above the soil surface</tissue>
    </source>
</reference>
<name>A0A0A9BW09_ARUDO</name>
<dbReference type="AlphaFoldDB" id="A0A0A9BW09"/>
<dbReference type="EMBL" id="GBRH01232535">
    <property type="protein sequence ID" value="JAD65360.1"/>
    <property type="molecule type" value="Transcribed_RNA"/>
</dbReference>
<evidence type="ECO:0000313" key="1">
    <source>
        <dbReference type="EMBL" id="JAD65360.1"/>
    </source>
</evidence>
<accession>A0A0A9BW09</accession>
<sequence>MPPLLSSLDALAGGHSSTTTYAC</sequence>
<reference evidence="1" key="1">
    <citation type="submission" date="2014-09" db="EMBL/GenBank/DDBJ databases">
        <authorList>
            <person name="Magalhaes I.L.F."/>
            <person name="Oliveira U."/>
            <person name="Santos F.R."/>
            <person name="Vidigal T.H.D.A."/>
            <person name="Brescovit A.D."/>
            <person name="Santos A.J."/>
        </authorList>
    </citation>
    <scope>NUCLEOTIDE SEQUENCE</scope>
    <source>
        <tissue evidence="1">Shoot tissue taken approximately 20 cm above the soil surface</tissue>
    </source>
</reference>
<proteinExistence type="predicted"/>
<protein>
    <submittedName>
        <fullName evidence="1">Uncharacterized protein</fullName>
    </submittedName>
</protein>
<organism evidence="1">
    <name type="scientific">Arundo donax</name>
    <name type="common">Giant reed</name>
    <name type="synonym">Donax arundinaceus</name>
    <dbReference type="NCBI Taxonomy" id="35708"/>
    <lineage>
        <taxon>Eukaryota</taxon>
        <taxon>Viridiplantae</taxon>
        <taxon>Streptophyta</taxon>
        <taxon>Embryophyta</taxon>
        <taxon>Tracheophyta</taxon>
        <taxon>Spermatophyta</taxon>
        <taxon>Magnoliopsida</taxon>
        <taxon>Liliopsida</taxon>
        <taxon>Poales</taxon>
        <taxon>Poaceae</taxon>
        <taxon>PACMAD clade</taxon>
        <taxon>Arundinoideae</taxon>
        <taxon>Arundineae</taxon>
        <taxon>Arundo</taxon>
    </lineage>
</organism>